<dbReference type="KEGG" id="aluc:AKAW2_81092S"/>
<organism evidence="2 3">
    <name type="scientific">Aspergillus kawachii</name>
    <name type="common">White koji mold</name>
    <name type="synonym">Aspergillus awamori var. kawachi</name>
    <dbReference type="NCBI Taxonomy" id="1069201"/>
    <lineage>
        <taxon>Eukaryota</taxon>
        <taxon>Fungi</taxon>
        <taxon>Dikarya</taxon>
        <taxon>Ascomycota</taxon>
        <taxon>Pezizomycotina</taxon>
        <taxon>Eurotiomycetes</taxon>
        <taxon>Eurotiomycetidae</taxon>
        <taxon>Eurotiales</taxon>
        <taxon>Aspergillaceae</taxon>
        <taxon>Aspergillus</taxon>
        <taxon>Aspergillus subgen. Circumdati</taxon>
    </lineage>
</organism>
<accession>A0A7R8A4F8</accession>
<evidence type="ECO:0000259" key="1">
    <source>
        <dbReference type="Pfam" id="PF06985"/>
    </source>
</evidence>
<reference evidence="2" key="1">
    <citation type="submission" date="2021-01" db="EMBL/GenBank/DDBJ databases">
        <authorList>
            <consortium name="Aspergillus luchuensis mut. kawachii IFO 4304 genome sequencing consortium"/>
            <person name="Kazuki M."/>
            <person name="Futagami T."/>
        </authorList>
    </citation>
    <scope>NUCLEOTIDE SEQUENCE</scope>
    <source>
        <strain evidence="2">IFO 4308</strain>
    </source>
</reference>
<protein>
    <recommendedName>
        <fullName evidence="1">Heterokaryon incompatibility domain-containing protein</fullName>
    </recommendedName>
</protein>
<dbReference type="InterPro" id="IPR010730">
    <property type="entry name" value="HET"/>
</dbReference>
<keyword evidence="3" id="KW-1185">Reference proteome</keyword>
<reference evidence="2" key="2">
    <citation type="submission" date="2021-02" db="EMBL/GenBank/DDBJ databases">
        <title>Aspergillus luchuensis mut. kawachii IFO 4304 genome sequence.</title>
        <authorList>
            <person name="Mori K."/>
            <person name="Kadooka C."/>
            <person name="Goto M."/>
            <person name="Futagami T."/>
        </authorList>
    </citation>
    <scope>NUCLEOTIDE SEQUENCE</scope>
    <source>
        <strain evidence="2">IFO 4308</strain>
    </source>
</reference>
<feature type="domain" description="Heterokaryon incompatibility" evidence="1">
    <location>
        <begin position="188"/>
        <end position="334"/>
    </location>
</feature>
<evidence type="ECO:0000313" key="3">
    <source>
        <dbReference type="Proteomes" id="UP000661280"/>
    </source>
</evidence>
<gene>
    <name evidence="2" type="ORF">AKAW2_81092S</name>
</gene>
<dbReference type="GeneID" id="64966612"/>
<dbReference type="AlphaFoldDB" id="A0A7R8A4F8"/>
<evidence type="ECO:0000313" key="2">
    <source>
        <dbReference type="EMBL" id="BCS05291.1"/>
    </source>
</evidence>
<dbReference type="Pfam" id="PF06985">
    <property type="entry name" value="HET"/>
    <property type="match status" value="1"/>
</dbReference>
<dbReference type="PANTHER" id="PTHR33112">
    <property type="entry name" value="DOMAIN PROTEIN, PUTATIVE-RELATED"/>
    <property type="match status" value="1"/>
</dbReference>
<proteinExistence type="predicted"/>
<dbReference type="Proteomes" id="UP000661280">
    <property type="component" value="Chromosome 8"/>
</dbReference>
<dbReference type="PANTHER" id="PTHR33112:SF1">
    <property type="entry name" value="HETEROKARYON INCOMPATIBILITY DOMAIN-CONTAINING PROTEIN"/>
    <property type="match status" value="1"/>
</dbReference>
<dbReference type="OrthoDB" id="405906at2759"/>
<name>A0A7R8A4F8_ASPKA</name>
<dbReference type="RefSeq" id="XP_041549053.1">
    <property type="nucleotide sequence ID" value="XM_041682185.1"/>
</dbReference>
<dbReference type="EMBL" id="AP024432">
    <property type="protein sequence ID" value="BCS05291.1"/>
    <property type="molecule type" value="Genomic_DNA"/>
</dbReference>
<sequence>MSWSLADMLYNDFGSEKEASDGDEGSTILDGISLSLGSVQDLEERSHYCDTCRLFSGRAREVMKQTESSPGTHCILELLRCIPGETLGGIECRFMFSLSLESSQKSLCMESRFFGTIEPNDGHCLTSTRIPQQTVDWQKVSEWVRDCHCSAEHKDSCQTKPNTSQINGLLVIDTRKRCITNAPTTCQYAALSYVWGATSTPLQATTKNIERLAKEGSLNSDVLPKTIDDAILACISMGIDYLWVDRLCILQDDDPDKKAYWLNSMGEIYAHSYVTIIALAGDNAENGLPGVSKIKRLATWVGTTQGINLIGSSPDYNECIVNSKWVTRGWTFQEATLAIRRLFFSDTKVMYDCSYPRAMQDEIYGAIGKPYIYSKNVLVSYSEMVKDFTQRHLTWESDILRAFAGVLYMGWGPETYYGLPLNIFKDAILWIARDNLYPMRCSCPDDAFPTWSWTSVKSPISMQSAFNYYMAWYKARASLAIWAIPSNSGQRLALQVVANTMGETRGFDERDELESLNRIHGEDTARLEDIADEIEWEKQKRLEDISTGEELRCVRRSIDFLRARLAFLVAWKCGCFSGSLPNTFNTSATWKGYGRVVSNWRSLAQLCDEAHGMPWGNMTEQDMEARFPSNMRQTCPPGSIFVYTQSLYFHPLKLNLKHHIYGGPRKKDAFFIEVGDFVAQIVPKSIKMERFNHARQQNPDALFGLLALSVTPHKNRNSVNLRPQDEAFWNDSAGNSLRDIMPYPLQIELMLVETENGISRRVGLAWAYLKHWVNQNPQFRTFHLV</sequence>